<sequence>MTSQQLLPSEHQHKDHLSKEHRDCLDGWNGLLWLSYMSADATAIQTVMDLEEAQAHELEREEELQAEEAAIEQYEEGIDRLDGPIWKDALDPDAVAEEMKAVHHCS</sequence>
<feature type="region of interest" description="Disordered" evidence="2">
    <location>
        <begin position="1"/>
        <end position="20"/>
    </location>
</feature>
<evidence type="ECO:0000256" key="2">
    <source>
        <dbReference type="SAM" id="MobiDB-lite"/>
    </source>
</evidence>
<evidence type="ECO:0000256" key="1">
    <source>
        <dbReference type="SAM" id="Coils"/>
    </source>
</evidence>
<dbReference type="AlphaFoldDB" id="K2QI22"/>
<evidence type="ECO:0000313" key="4">
    <source>
        <dbReference type="Proteomes" id="UP000007129"/>
    </source>
</evidence>
<dbReference type="InParanoid" id="K2QI22"/>
<dbReference type="HOGENOM" id="CLU_2223756_0_0_1"/>
<accession>K2QI22</accession>
<dbReference type="VEuPathDB" id="FungiDB:MPH_13505"/>
<keyword evidence="1" id="KW-0175">Coiled coil</keyword>
<proteinExistence type="predicted"/>
<reference evidence="3 4" key="1">
    <citation type="journal article" date="2012" name="BMC Genomics">
        <title>Tools to kill: Genome of one of the most destructive plant pathogenic fungi Macrophomina phaseolina.</title>
        <authorList>
            <person name="Islam M.S."/>
            <person name="Haque M.S."/>
            <person name="Islam M.M."/>
            <person name="Emdad E.M."/>
            <person name="Halim A."/>
            <person name="Hossen Q.M.M."/>
            <person name="Hossain M.Z."/>
            <person name="Ahmed B."/>
            <person name="Rahim S."/>
            <person name="Rahman M.S."/>
            <person name="Alam M.M."/>
            <person name="Hou S."/>
            <person name="Wan X."/>
            <person name="Saito J.A."/>
            <person name="Alam M."/>
        </authorList>
    </citation>
    <scope>NUCLEOTIDE SEQUENCE [LARGE SCALE GENOMIC DNA]</scope>
    <source>
        <strain evidence="3 4">MS6</strain>
    </source>
</reference>
<feature type="compositionally biased region" description="Basic and acidic residues" evidence="2">
    <location>
        <begin position="10"/>
        <end position="20"/>
    </location>
</feature>
<protein>
    <submittedName>
        <fullName evidence="3">Uncharacterized protein</fullName>
    </submittedName>
</protein>
<comment type="caution">
    <text evidence="3">The sequence shown here is derived from an EMBL/GenBank/DDBJ whole genome shotgun (WGS) entry which is preliminary data.</text>
</comment>
<evidence type="ECO:0000313" key="3">
    <source>
        <dbReference type="EMBL" id="EKG09456.1"/>
    </source>
</evidence>
<dbReference type="Proteomes" id="UP000007129">
    <property type="component" value="Unassembled WGS sequence"/>
</dbReference>
<feature type="coiled-coil region" evidence="1">
    <location>
        <begin position="41"/>
        <end position="70"/>
    </location>
</feature>
<organism evidence="3 4">
    <name type="scientific">Macrophomina phaseolina (strain MS6)</name>
    <name type="common">Charcoal rot fungus</name>
    <dbReference type="NCBI Taxonomy" id="1126212"/>
    <lineage>
        <taxon>Eukaryota</taxon>
        <taxon>Fungi</taxon>
        <taxon>Dikarya</taxon>
        <taxon>Ascomycota</taxon>
        <taxon>Pezizomycotina</taxon>
        <taxon>Dothideomycetes</taxon>
        <taxon>Dothideomycetes incertae sedis</taxon>
        <taxon>Botryosphaeriales</taxon>
        <taxon>Botryosphaeriaceae</taxon>
        <taxon>Macrophomina</taxon>
    </lineage>
</organism>
<gene>
    <name evidence="3" type="ORF">MPH_13505</name>
</gene>
<dbReference type="EMBL" id="AHHD01000660">
    <property type="protein sequence ID" value="EKG09456.1"/>
    <property type="molecule type" value="Genomic_DNA"/>
</dbReference>
<name>K2QI22_MACPH</name>